<evidence type="ECO:0000256" key="3">
    <source>
        <dbReference type="ARBA" id="ARBA00022741"/>
    </source>
</evidence>
<dbReference type="AlphaFoldDB" id="A0A4R6ICZ5"/>
<comment type="catalytic activity">
    <reaction evidence="5 6">
        <text>cytidine(34) in tRNA(Ile2) + L-lysine + ATP = lysidine(34) in tRNA(Ile2) + AMP + diphosphate + H(+)</text>
        <dbReference type="Rhea" id="RHEA:43744"/>
        <dbReference type="Rhea" id="RHEA-COMP:10625"/>
        <dbReference type="Rhea" id="RHEA-COMP:10670"/>
        <dbReference type="ChEBI" id="CHEBI:15378"/>
        <dbReference type="ChEBI" id="CHEBI:30616"/>
        <dbReference type="ChEBI" id="CHEBI:32551"/>
        <dbReference type="ChEBI" id="CHEBI:33019"/>
        <dbReference type="ChEBI" id="CHEBI:82748"/>
        <dbReference type="ChEBI" id="CHEBI:83665"/>
        <dbReference type="ChEBI" id="CHEBI:456215"/>
        <dbReference type="EC" id="6.3.4.19"/>
    </reaction>
</comment>
<dbReference type="Gene3D" id="3.40.50.620">
    <property type="entry name" value="HUPs"/>
    <property type="match status" value="1"/>
</dbReference>
<dbReference type="SUPFAM" id="SSF52402">
    <property type="entry name" value="Adenine nucleotide alpha hydrolases-like"/>
    <property type="match status" value="1"/>
</dbReference>
<dbReference type="RefSeq" id="WP_094254663.1">
    <property type="nucleotide sequence ID" value="NZ_NNCE01000004.1"/>
</dbReference>
<comment type="function">
    <text evidence="6">Ligates lysine onto the cytidine present at position 34 of the AUA codon-specific tRNA(Ile) that contains the anticodon CAU, in an ATP-dependent manner. Cytidine is converted to lysidine, thus changing the amino acid specificity of the tRNA from methionine to isoleucine.</text>
</comment>
<dbReference type="EC" id="6.3.4.19" evidence="6"/>
<keyword evidence="1 6" id="KW-0436">Ligase</keyword>
<organism evidence="8 9">
    <name type="scientific">Mycoplasma testudineum</name>
    <dbReference type="NCBI Taxonomy" id="244584"/>
    <lineage>
        <taxon>Bacteria</taxon>
        <taxon>Bacillati</taxon>
        <taxon>Mycoplasmatota</taxon>
        <taxon>Mollicutes</taxon>
        <taxon>Mycoplasmataceae</taxon>
        <taxon>Mycoplasma</taxon>
    </lineage>
</organism>
<comment type="similarity">
    <text evidence="6">Belongs to the tRNA(Ile)-lysidine synthase family.</text>
</comment>
<evidence type="ECO:0000256" key="2">
    <source>
        <dbReference type="ARBA" id="ARBA00022694"/>
    </source>
</evidence>
<proteinExistence type="inferred from homology"/>
<dbReference type="InterPro" id="IPR014729">
    <property type="entry name" value="Rossmann-like_a/b/a_fold"/>
</dbReference>
<evidence type="ECO:0000256" key="1">
    <source>
        <dbReference type="ARBA" id="ARBA00022598"/>
    </source>
</evidence>
<dbReference type="Proteomes" id="UP000295518">
    <property type="component" value="Unassembled WGS sequence"/>
</dbReference>
<evidence type="ECO:0000313" key="9">
    <source>
        <dbReference type="Proteomes" id="UP000295518"/>
    </source>
</evidence>
<evidence type="ECO:0000256" key="6">
    <source>
        <dbReference type="HAMAP-Rule" id="MF_01161"/>
    </source>
</evidence>
<dbReference type="InterPro" id="IPR011063">
    <property type="entry name" value="TilS/TtcA_N"/>
</dbReference>
<dbReference type="InterPro" id="IPR012094">
    <property type="entry name" value="tRNA_Ile_lys_synt"/>
</dbReference>
<keyword evidence="2 6" id="KW-0819">tRNA processing</keyword>
<comment type="subcellular location">
    <subcellularLocation>
        <location evidence="6">Cytoplasm</location>
    </subcellularLocation>
</comment>
<dbReference type="NCBIfam" id="TIGR02432">
    <property type="entry name" value="lysidine_TilS_N"/>
    <property type="match status" value="1"/>
</dbReference>
<accession>A0A4R6ICZ5</accession>
<keyword evidence="4 6" id="KW-0067">ATP-binding</keyword>
<comment type="domain">
    <text evidence="6">The N-terminal region contains the highly conserved SGGXDS motif, predicted to be a P-loop motif involved in ATP binding.</text>
</comment>
<keyword evidence="6" id="KW-0963">Cytoplasm</keyword>
<dbReference type="CDD" id="cd01992">
    <property type="entry name" value="TilS_N"/>
    <property type="match status" value="1"/>
</dbReference>
<name>A0A4R6ICZ5_9MOLU</name>
<dbReference type="GO" id="GO:0005737">
    <property type="term" value="C:cytoplasm"/>
    <property type="evidence" value="ECO:0007669"/>
    <property type="project" value="UniProtKB-SubCell"/>
</dbReference>
<evidence type="ECO:0000256" key="5">
    <source>
        <dbReference type="ARBA" id="ARBA00048539"/>
    </source>
</evidence>
<reference evidence="8 9" key="1">
    <citation type="submission" date="2019-03" db="EMBL/GenBank/DDBJ databases">
        <title>Genomic Encyclopedia of Archaeal and Bacterial Type Strains, Phase II (KMG-II): from individual species to whole genera.</title>
        <authorList>
            <person name="Goeker M."/>
        </authorList>
    </citation>
    <scope>NUCLEOTIDE SEQUENCE [LARGE SCALE GENOMIC DNA]</scope>
    <source>
        <strain evidence="8 9">ATCC 700618</strain>
    </source>
</reference>
<dbReference type="Pfam" id="PF01171">
    <property type="entry name" value="ATP_bind_3"/>
    <property type="match status" value="1"/>
</dbReference>
<evidence type="ECO:0000313" key="8">
    <source>
        <dbReference type="EMBL" id="TDO19862.1"/>
    </source>
</evidence>
<comment type="caution">
    <text evidence="8">The sequence shown here is derived from an EMBL/GenBank/DDBJ whole genome shotgun (WGS) entry which is preliminary data.</text>
</comment>
<feature type="binding site" evidence="6">
    <location>
        <begin position="13"/>
        <end position="18"/>
    </location>
    <ligand>
        <name>ATP</name>
        <dbReference type="ChEBI" id="CHEBI:30616"/>
    </ligand>
</feature>
<dbReference type="EMBL" id="SNWN01000012">
    <property type="protein sequence ID" value="TDO19862.1"/>
    <property type="molecule type" value="Genomic_DNA"/>
</dbReference>
<dbReference type="GO" id="GO:0032267">
    <property type="term" value="F:tRNA(Ile)-lysidine synthase activity"/>
    <property type="evidence" value="ECO:0007669"/>
    <property type="project" value="UniProtKB-EC"/>
</dbReference>
<feature type="domain" description="tRNA(Ile)-lysidine/2-thiocytidine synthase N-terminal" evidence="7">
    <location>
        <begin position="7"/>
        <end position="176"/>
    </location>
</feature>
<dbReference type="InterPro" id="IPR012795">
    <property type="entry name" value="tRNA_Ile_lys_synt_N"/>
</dbReference>
<dbReference type="OrthoDB" id="9807403at2"/>
<keyword evidence="3 6" id="KW-0547">Nucleotide-binding</keyword>
<dbReference type="GO" id="GO:0005524">
    <property type="term" value="F:ATP binding"/>
    <property type="evidence" value="ECO:0007669"/>
    <property type="project" value="UniProtKB-UniRule"/>
</dbReference>
<sequence length="290" mass="34794">MKKNKQKILLAVSGGPDSMYLLNKFKNQNIEVAHVNYNMRDTAYRDQKIVENFCNVWNIKFRLLKLNPPKDNVNFQSWARKKRYDFFSKIYTSGNFDVLMTGHHLDDKIATFLFQKNSKRKPIYKGINKVTVIQDMLVIRPLLKLSKQKIINYMSKNNIDFGIDESNENEKYTRNKNNKILKRNTFLKYKLLFQLNFLNFINFPKRKKIQSEFQKWKNTNYLIASFDKFKYQKEIIFSLLSEKTNVKISENKLEQIVNFINSQKQNNKEYLLNENYSLLKKNKTIQVFKK</sequence>
<dbReference type="PANTHER" id="PTHR43033:SF1">
    <property type="entry name" value="TRNA(ILE)-LYSIDINE SYNTHASE-RELATED"/>
    <property type="match status" value="1"/>
</dbReference>
<protein>
    <recommendedName>
        <fullName evidence="6">tRNA(Ile)-lysidine synthase</fullName>
        <ecNumber evidence="6">6.3.4.19</ecNumber>
    </recommendedName>
    <alternativeName>
        <fullName evidence="6">tRNA(Ile)-2-lysyl-cytidine synthase</fullName>
    </alternativeName>
    <alternativeName>
        <fullName evidence="6">tRNA(Ile)-lysidine synthetase</fullName>
    </alternativeName>
</protein>
<dbReference type="GO" id="GO:0006400">
    <property type="term" value="P:tRNA modification"/>
    <property type="evidence" value="ECO:0007669"/>
    <property type="project" value="UniProtKB-UniRule"/>
</dbReference>
<gene>
    <name evidence="6" type="primary">tilS</name>
    <name evidence="8" type="ORF">EI74_0501</name>
</gene>
<evidence type="ECO:0000256" key="4">
    <source>
        <dbReference type="ARBA" id="ARBA00022840"/>
    </source>
</evidence>
<dbReference type="PANTHER" id="PTHR43033">
    <property type="entry name" value="TRNA(ILE)-LYSIDINE SYNTHASE-RELATED"/>
    <property type="match status" value="1"/>
</dbReference>
<dbReference type="HAMAP" id="MF_01161">
    <property type="entry name" value="tRNA_Ile_lys_synt"/>
    <property type="match status" value="1"/>
</dbReference>
<keyword evidence="9" id="KW-1185">Reference proteome</keyword>
<evidence type="ECO:0000259" key="7">
    <source>
        <dbReference type="Pfam" id="PF01171"/>
    </source>
</evidence>